<dbReference type="RefSeq" id="WP_380838292.1">
    <property type="nucleotide sequence ID" value="NZ_JBHSFP010000003.1"/>
</dbReference>
<dbReference type="Proteomes" id="UP001596004">
    <property type="component" value="Unassembled WGS sequence"/>
</dbReference>
<protein>
    <submittedName>
        <fullName evidence="1">Uncharacterized protein</fullName>
    </submittedName>
</protein>
<organism evidence="1 2">
    <name type="scientific">Sphaerisporangium dianthi</name>
    <dbReference type="NCBI Taxonomy" id="1436120"/>
    <lineage>
        <taxon>Bacteria</taxon>
        <taxon>Bacillati</taxon>
        <taxon>Actinomycetota</taxon>
        <taxon>Actinomycetes</taxon>
        <taxon>Streptosporangiales</taxon>
        <taxon>Streptosporangiaceae</taxon>
        <taxon>Sphaerisporangium</taxon>
    </lineage>
</organism>
<sequence>MAVDPWNGALWNSHQRARWGWADHALDDAFEKLTGRPIDRASRHVTTMLVGDSQAGKTCLAIQVLGVVDPEHAEEVHDVLRAGREVGRSSTSFPVRYGWSSDETGEFWEFTDQDGPEFLDSTALTARLAGFRDRDGGTLWDVERAPVAIGVPRRYGHRERAVGAEVLDLLGLFAQNPDERALARRLVDRFSPTVSRVAFVVSVNKMYEAFKDAAIQDNHHLADWKDNPERYMFVFTRSFTDTNGQDILAGLPSGTGTDEALALLRDWQVTQFAGTHAISDRAPLLDRCFPIELGGSWRGYPSKHPDTHEIAGRVNAESLAQLRSMMESGADTSSFYRAAMNVRGRVVLRVRRAEAAREQRIGVAMGRLERAAGDLRLAQDAHAEREAERVAAATALTTWKTAVSRLSGRSPRRLPDLPIAGVVTRLPDRQLEEKAAYAEDARAIWQSWYDETAAALQPVVMPVEPLLPVKASEIRDKYDSLMFCRIFCSWWCSSRVPAVPCYKRMVSTGVATRAWVTERFTAHAREGTPRLEAGHQVAHTAAHRARALAMARVTPVEEAEASLDEERREAAAERENDRDALAMVNRLAGELHAANHASVTEMIGSLPGMTEADQIVTAVAALRLLMDLDDLVGRR</sequence>
<dbReference type="EMBL" id="JBHSFP010000003">
    <property type="protein sequence ID" value="MFC4530449.1"/>
    <property type="molecule type" value="Genomic_DNA"/>
</dbReference>
<reference evidence="2" key="1">
    <citation type="journal article" date="2019" name="Int. J. Syst. Evol. Microbiol.">
        <title>The Global Catalogue of Microorganisms (GCM) 10K type strain sequencing project: providing services to taxonomists for standard genome sequencing and annotation.</title>
        <authorList>
            <consortium name="The Broad Institute Genomics Platform"/>
            <consortium name="The Broad Institute Genome Sequencing Center for Infectious Disease"/>
            <person name="Wu L."/>
            <person name="Ma J."/>
        </authorList>
    </citation>
    <scope>NUCLEOTIDE SEQUENCE [LARGE SCALE GENOMIC DNA]</scope>
    <source>
        <strain evidence="2">CGMCC 4.7132</strain>
    </source>
</reference>
<evidence type="ECO:0000313" key="1">
    <source>
        <dbReference type="EMBL" id="MFC4530449.1"/>
    </source>
</evidence>
<name>A0ABV9CD36_9ACTN</name>
<comment type="caution">
    <text evidence="1">The sequence shown here is derived from an EMBL/GenBank/DDBJ whole genome shotgun (WGS) entry which is preliminary data.</text>
</comment>
<evidence type="ECO:0000313" key="2">
    <source>
        <dbReference type="Proteomes" id="UP001596004"/>
    </source>
</evidence>
<keyword evidence="2" id="KW-1185">Reference proteome</keyword>
<accession>A0ABV9CD36</accession>
<gene>
    <name evidence="1" type="ORF">ACFO60_06720</name>
</gene>
<proteinExistence type="predicted"/>